<keyword evidence="2" id="KW-1185">Reference proteome</keyword>
<evidence type="ECO:0000313" key="2">
    <source>
        <dbReference type="Proteomes" id="UP001172386"/>
    </source>
</evidence>
<accession>A0ACC3A626</accession>
<name>A0ACC3A626_9EURO</name>
<gene>
    <name evidence="1" type="ORF">H2198_005340</name>
</gene>
<proteinExistence type="predicted"/>
<comment type="caution">
    <text evidence="1">The sequence shown here is derived from an EMBL/GenBank/DDBJ whole genome shotgun (WGS) entry which is preliminary data.</text>
</comment>
<organism evidence="1 2">
    <name type="scientific">Neophaeococcomyces mojaviensis</name>
    <dbReference type="NCBI Taxonomy" id="3383035"/>
    <lineage>
        <taxon>Eukaryota</taxon>
        <taxon>Fungi</taxon>
        <taxon>Dikarya</taxon>
        <taxon>Ascomycota</taxon>
        <taxon>Pezizomycotina</taxon>
        <taxon>Eurotiomycetes</taxon>
        <taxon>Chaetothyriomycetidae</taxon>
        <taxon>Chaetothyriales</taxon>
        <taxon>Chaetothyriales incertae sedis</taxon>
        <taxon>Neophaeococcomyces</taxon>
    </lineage>
</organism>
<dbReference type="EMBL" id="JAPDRQ010000087">
    <property type="protein sequence ID" value="KAJ9655899.1"/>
    <property type="molecule type" value="Genomic_DNA"/>
</dbReference>
<protein>
    <submittedName>
        <fullName evidence="1">Uncharacterized protein</fullName>
    </submittedName>
</protein>
<evidence type="ECO:0000313" key="1">
    <source>
        <dbReference type="EMBL" id="KAJ9655899.1"/>
    </source>
</evidence>
<sequence>MPALQHGHLQRRTDSGNAFSIIFGVIAAFVVVACAIWGFVIPQIRKKYPPSPSRTRWNDGSVLTRRQCRSRNTFPNHPAVKPLLLKPSAAQILPTYNPRIESPFPGHPEPGVTRTLHGICGRANSAPMAFTNTSSNGLFTPIRGSTAGEDEAKNKYHTVPRGFDAKSFIGKSADFGDAKDFILAVPEPLALKPRSAGRPPAVTRHLERYGTPHSNSPADSDKLLHPNKLFRAIQKNAFRSSYCSSTTMHINREDSDPASTFDAIEMVDMVDKAIEEEARHKECLHDDGGDTSRVSSFVGHSQDKFAPNASLTALHRLRSYRSLIGASHPKMVRAGTVTRPKTPVGDLRQLYGGEERSATMPSVFLPQYATASTITTSFELSSENDSVSTPATSPKLPQNSLRLLPMPLQPHKLTGKPVEASESDRLRTSTSHVLPEETCDDVPQPQVALDWKQEKRSSQGFYHASRRSKPPPPNIKTHFSTCPASGSLPRRSLTEVGQATDHIAEQSQLKTRVRASSIYSWKTRDINLIQTPTTVDEQSPVTDRFAETGVNAALTNPFGSRESIKTRIDEWNQRIEGVPPTPQLPKLKQISPVISTASIRDHFEAIKSEED</sequence>
<dbReference type="Proteomes" id="UP001172386">
    <property type="component" value="Unassembled WGS sequence"/>
</dbReference>
<reference evidence="1" key="1">
    <citation type="submission" date="2022-10" db="EMBL/GenBank/DDBJ databases">
        <title>Culturing micro-colonial fungi from biological soil crusts in the Mojave desert and describing Neophaeococcomyces mojavensis, and introducing the new genera and species Taxawa tesnikishii.</title>
        <authorList>
            <person name="Kurbessoian T."/>
            <person name="Stajich J.E."/>
        </authorList>
    </citation>
    <scope>NUCLEOTIDE SEQUENCE</scope>
    <source>
        <strain evidence="1">JES_112</strain>
    </source>
</reference>